<dbReference type="Pfam" id="PF04264">
    <property type="entry name" value="YceI"/>
    <property type="match status" value="1"/>
</dbReference>
<dbReference type="AlphaFoldDB" id="I4B363"/>
<dbReference type="RefSeq" id="WP_014802237.1">
    <property type="nucleotide sequence ID" value="NC_018020.1"/>
</dbReference>
<dbReference type="InterPro" id="IPR036761">
    <property type="entry name" value="TTHA0802/YceI-like_sf"/>
</dbReference>
<dbReference type="HOGENOM" id="CLU_071003_5_2_12"/>
<feature type="domain" description="Lipid/polyisoprenoid-binding YceI-like" evidence="2">
    <location>
        <begin position="27"/>
        <end position="188"/>
    </location>
</feature>
<reference evidence="3 4" key="1">
    <citation type="submission" date="2012-06" db="EMBL/GenBank/DDBJ databases">
        <title>The complete chromosome of genome of Turneriella parva DSM 21527.</title>
        <authorList>
            <consortium name="US DOE Joint Genome Institute (JGI-PGF)"/>
            <person name="Lucas S."/>
            <person name="Han J."/>
            <person name="Lapidus A."/>
            <person name="Bruce D."/>
            <person name="Goodwin L."/>
            <person name="Pitluck S."/>
            <person name="Peters L."/>
            <person name="Kyrpides N."/>
            <person name="Mavromatis K."/>
            <person name="Ivanova N."/>
            <person name="Mikhailova N."/>
            <person name="Chertkov O."/>
            <person name="Detter J.C."/>
            <person name="Tapia R."/>
            <person name="Han C."/>
            <person name="Land M."/>
            <person name="Hauser L."/>
            <person name="Markowitz V."/>
            <person name="Cheng J.-F."/>
            <person name="Hugenholtz P."/>
            <person name="Woyke T."/>
            <person name="Wu D."/>
            <person name="Gronow S."/>
            <person name="Wellnitz S."/>
            <person name="Brambilla E."/>
            <person name="Klenk H.-P."/>
            <person name="Eisen J.A."/>
        </authorList>
    </citation>
    <scope>NUCLEOTIDE SEQUENCE [LARGE SCALE GENOMIC DNA]</scope>
    <source>
        <strain evidence="4">ATCC BAA-1111 / DSM 21527 / NCTC 11395 / H</strain>
    </source>
</reference>
<evidence type="ECO:0000256" key="1">
    <source>
        <dbReference type="SAM" id="SignalP"/>
    </source>
</evidence>
<dbReference type="SUPFAM" id="SSF101874">
    <property type="entry name" value="YceI-like"/>
    <property type="match status" value="1"/>
</dbReference>
<dbReference type="EMBL" id="CP002959">
    <property type="protein sequence ID" value="AFM11720.1"/>
    <property type="molecule type" value="Genomic_DNA"/>
</dbReference>
<feature type="chain" id="PRO_5003685826" evidence="1">
    <location>
        <begin position="22"/>
        <end position="193"/>
    </location>
</feature>
<dbReference type="Gene3D" id="2.40.128.110">
    <property type="entry name" value="Lipid/polyisoprenoid-binding, YceI-like"/>
    <property type="match status" value="1"/>
</dbReference>
<dbReference type="PANTHER" id="PTHR34406:SF1">
    <property type="entry name" value="PROTEIN YCEI"/>
    <property type="match status" value="1"/>
</dbReference>
<evidence type="ECO:0000313" key="3">
    <source>
        <dbReference type="EMBL" id="AFM11720.1"/>
    </source>
</evidence>
<accession>I4B363</accession>
<dbReference type="Proteomes" id="UP000006048">
    <property type="component" value="Chromosome"/>
</dbReference>
<sequence length="193" mass="21621">MRIYLTGLVLACVLALAAAHAAGKTVWYEIDGDASQIAFVAQSRVIKAHGLFRKWDFKGKISGNYHVVGDLAIECASIDTDNERRDNHLRGPDFFDCTAFPQHTFRVRSVKPDNANLQKASRFAVEGDLTIRGKSKGLEISLLREGNEQRTTLTGSIFIDREEFGITYNSALNPIEKNVRIDLRLVLNRRTRG</sequence>
<dbReference type="STRING" id="869212.Turpa_1071"/>
<feature type="signal peptide" evidence="1">
    <location>
        <begin position="1"/>
        <end position="21"/>
    </location>
</feature>
<dbReference type="OrthoDB" id="9811006at2"/>
<keyword evidence="1" id="KW-0732">Signal</keyword>
<protein>
    <submittedName>
        <fullName evidence="3">YceI family protein</fullName>
    </submittedName>
</protein>
<dbReference type="PANTHER" id="PTHR34406">
    <property type="entry name" value="PROTEIN YCEI"/>
    <property type="match status" value="1"/>
</dbReference>
<keyword evidence="4" id="KW-1185">Reference proteome</keyword>
<organism evidence="3 4">
    <name type="scientific">Turneriella parva (strain ATCC BAA-1111 / DSM 21527 / NCTC 11395 / H)</name>
    <name type="common">Leptospira parva</name>
    <dbReference type="NCBI Taxonomy" id="869212"/>
    <lineage>
        <taxon>Bacteria</taxon>
        <taxon>Pseudomonadati</taxon>
        <taxon>Spirochaetota</taxon>
        <taxon>Spirochaetia</taxon>
        <taxon>Leptospirales</taxon>
        <taxon>Leptospiraceae</taxon>
        <taxon>Turneriella</taxon>
    </lineage>
</organism>
<gene>
    <name evidence="3" type="ordered locus">Turpa_1071</name>
</gene>
<evidence type="ECO:0000259" key="2">
    <source>
        <dbReference type="SMART" id="SM00867"/>
    </source>
</evidence>
<dbReference type="KEGG" id="tpx:Turpa_1071"/>
<dbReference type="InterPro" id="IPR007372">
    <property type="entry name" value="Lipid/polyisoprenoid-bd_YceI"/>
</dbReference>
<name>I4B363_TURPD</name>
<evidence type="ECO:0000313" key="4">
    <source>
        <dbReference type="Proteomes" id="UP000006048"/>
    </source>
</evidence>
<dbReference type="SMART" id="SM00867">
    <property type="entry name" value="YceI"/>
    <property type="match status" value="1"/>
</dbReference>
<proteinExistence type="predicted"/>